<gene>
    <name evidence="2" type="ORF">EST38_g11365</name>
</gene>
<name>A0A4Q2D7D4_9AGAR</name>
<evidence type="ECO:0000313" key="2">
    <source>
        <dbReference type="EMBL" id="RXW14486.1"/>
    </source>
</evidence>
<comment type="caution">
    <text evidence="2">The sequence shown here is derived from an EMBL/GenBank/DDBJ whole genome shotgun (WGS) entry which is preliminary data.</text>
</comment>
<dbReference type="OrthoDB" id="3365698at2759"/>
<proteinExistence type="predicted"/>
<dbReference type="EMBL" id="SDEE01000695">
    <property type="protein sequence ID" value="RXW14486.1"/>
    <property type="molecule type" value="Genomic_DNA"/>
</dbReference>
<evidence type="ECO:0000313" key="3">
    <source>
        <dbReference type="Proteomes" id="UP000290288"/>
    </source>
</evidence>
<sequence length="588" mass="66423">MDTHLSQFYDTNHVPSATELLEFEKLLAPHNARLSQLEKDLEEAEAKVARLKKEREDVLRVIKPLKSLSSLIRRFPREIMELIFEHSVTATATGRLNLSICHAPLVLLRVCKQWREITLTTPQLWASVELPTLPHLCNFFGTAVNPKQQQRVALCLDQFDRWLELSESYPLSINLRGPSLDVGGIILKSFASKIAIHSRRWESIDLDISQWYPIPFADIVAEALPILKYARLHTYSFPFNAGDSPNYFGFLAAPNLKGLQIQVSRSCHGISKMPVNWTNLTHLSLDGSYLYIQDISLQNQQLTATEVLPVLNKCRNLRILSLLLISTREPLPESEAQVTLSKLEALNVAGCRLQTHHLLQSIETPRIRQVHYQPFHTSTLPAEELPFSPAPPLTSFLERYGYRTEVLSISLPTVLREDLQSWLECTPALKQLTLGDQFQFAPLLPPVLSVSSDHESGFDDSSIELLTPNQDHPYLCPNLKIFRCSIKPRISVDNILAFLEARTDPLLVGSGGIIEEVSIHELPYDSPFGDSTDAEDGRFKSIREAGVRLSFQKSYYYQSNLEVPDMQGPWETSVPGFGPGYGVDFKLF</sequence>
<keyword evidence="1" id="KW-0175">Coiled coil</keyword>
<accession>A0A4Q2D7D4</accession>
<dbReference type="PANTHER" id="PTHR38926:SF5">
    <property type="entry name" value="F-BOX AND LEUCINE-RICH REPEAT PROTEIN 6"/>
    <property type="match status" value="1"/>
</dbReference>
<dbReference type="Gene3D" id="3.80.10.10">
    <property type="entry name" value="Ribonuclease Inhibitor"/>
    <property type="match status" value="1"/>
</dbReference>
<dbReference type="SUPFAM" id="SSF52047">
    <property type="entry name" value="RNI-like"/>
    <property type="match status" value="1"/>
</dbReference>
<dbReference type="Proteomes" id="UP000290288">
    <property type="component" value="Unassembled WGS sequence"/>
</dbReference>
<reference evidence="2 3" key="1">
    <citation type="submission" date="2019-01" db="EMBL/GenBank/DDBJ databases">
        <title>Draft genome sequence of Psathyrella aberdarensis IHI B618.</title>
        <authorList>
            <person name="Buettner E."/>
            <person name="Kellner H."/>
        </authorList>
    </citation>
    <scope>NUCLEOTIDE SEQUENCE [LARGE SCALE GENOMIC DNA]</scope>
    <source>
        <strain evidence="2 3">IHI B618</strain>
    </source>
</reference>
<dbReference type="InterPro" id="IPR032675">
    <property type="entry name" value="LRR_dom_sf"/>
</dbReference>
<dbReference type="AlphaFoldDB" id="A0A4Q2D7D4"/>
<organism evidence="2 3">
    <name type="scientific">Candolleomyces aberdarensis</name>
    <dbReference type="NCBI Taxonomy" id="2316362"/>
    <lineage>
        <taxon>Eukaryota</taxon>
        <taxon>Fungi</taxon>
        <taxon>Dikarya</taxon>
        <taxon>Basidiomycota</taxon>
        <taxon>Agaricomycotina</taxon>
        <taxon>Agaricomycetes</taxon>
        <taxon>Agaricomycetidae</taxon>
        <taxon>Agaricales</taxon>
        <taxon>Agaricineae</taxon>
        <taxon>Psathyrellaceae</taxon>
        <taxon>Candolleomyces</taxon>
    </lineage>
</organism>
<dbReference type="PANTHER" id="PTHR38926">
    <property type="entry name" value="F-BOX DOMAIN CONTAINING PROTEIN, EXPRESSED"/>
    <property type="match status" value="1"/>
</dbReference>
<keyword evidence="3" id="KW-1185">Reference proteome</keyword>
<feature type="coiled-coil region" evidence="1">
    <location>
        <begin position="27"/>
        <end position="61"/>
    </location>
</feature>
<protein>
    <submittedName>
        <fullName evidence="2">Uncharacterized protein</fullName>
    </submittedName>
</protein>
<evidence type="ECO:0000256" key="1">
    <source>
        <dbReference type="SAM" id="Coils"/>
    </source>
</evidence>
<dbReference type="STRING" id="2316362.A0A4Q2D7D4"/>